<accession>A0A679JR52</accession>
<proteinExistence type="predicted"/>
<protein>
    <submittedName>
        <fullName evidence="1">Uncharacterized protein</fullName>
    </submittedName>
</protein>
<evidence type="ECO:0000313" key="1">
    <source>
        <dbReference type="EMBL" id="CAA2108530.1"/>
    </source>
</evidence>
<name>A0A679JR52_VARPD</name>
<dbReference type="AlphaFoldDB" id="A0A679JR52"/>
<sequence length="207" mass="22931">MPNCDFYATPEDHEGLLAWLLAEGTCEIHELASDFGQPLRRFHSATEVLAQFERRYPHGGKRNAVHLQLYVQGAGPPFVPRRVSLDPEACDGATFRYNADGWGLVQLYLGALPEGRTRLENSHTNHNSPKRAQAWSATLPEMGDVDAWDFARITAFSSRLNREIRKRSVAKIGGRPLLPGALALWNAGVAMGPWNPGEHALQEKPPA</sequence>
<reference evidence="1" key="1">
    <citation type="submission" date="2019-12" db="EMBL/GenBank/DDBJ databases">
        <authorList>
            <person name="Cremers G."/>
        </authorList>
    </citation>
    <scope>NUCLEOTIDE SEQUENCE</scope>
    <source>
        <strain evidence="1">Vvax</strain>
    </source>
</reference>
<dbReference type="EMBL" id="LR743507">
    <property type="protein sequence ID" value="CAA2108530.1"/>
    <property type="molecule type" value="Genomic_DNA"/>
</dbReference>
<dbReference type="RefSeq" id="WP_339092539.1">
    <property type="nucleotide sequence ID" value="NZ_LR743507.1"/>
</dbReference>
<gene>
    <name evidence="1" type="ORF">VVAX_05039</name>
</gene>
<organism evidence="1">
    <name type="scientific">Variovorax paradoxus</name>
    <dbReference type="NCBI Taxonomy" id="34073"/>
    <lineage>
        <taxon>Bacteria</taxon>
        <taxon>Pseudomonadati</taxon>
        <taxon>Pseudomonadota</taxon>
        <taxon>Betaproteobacteria</taxon>
        <taxon>Burkholderiales</taxon>
        <taxon>Comamonadaceae</taxon>
        <taxon>Variovorax</taxon>
    </lineage>
</organism>